<sequence>MKKILITGSNGLLGQKLAELLLPRQGVEVLATSRGENKLAERLPTLPFRSMDVTRPEQIERVVSEFRPTHIIHTAAMTNVDECEANHEGALLLNRDAVLYIAWACERYGVHLTHVSTDFIFDGANGPYDEEASGNPVNFYGKTKLQAEEIVKQAKCKWAIVRTVLVYGVAHDYGRTNIVLWVRDSLRAGRGIKVVTDQYRTPTLAEDLAMGCWLVVEKDATGIFHIAGSEMLTPYEMAMQVAEFFALDNSMIDKADSSTFTQQAKRPPRTGFRIGKAQAELGYRPHTFQEGIRMVAAQAAEEAP</sequence>
<evidence type="ECO:0000256" key="5">
    <source>
        <dbReference type="ARBA" id="ARBA00048200"/>
    </source>
</evidence>
<reference evidence="9" key="1">
    <citation type="journal article" date="2019" name="Int. J. Syst. Evol. Microbiol.">
        <title>The Global Catalogue of Microorganisms (GCM) 10K type strain sequencing project: providing services to taxonomists for standard genome sequencing and annotation.</title>
        <authorList>
            <consortium name="The Broad Institute Genomics Platform"/>
            <consortium name="The Broad Institute Genome Sequencing Center for Infectious Disease"/>
            <person name="Wu L."/>
            <person name="Ma J."/>
        </authorList>
    </citation>
    <scope>NUCLEOTIDE SEQUENCE [LARGE SCALE GENOMIC DNA]</scope>
    <source>
        <strain evidence="9">JCM 17926</strain>
    </source>
</reference>
<evidence type="ECO:0000259" key="7">
    <source>
        <dbReference type="Pfam" id="PF04321"/>
    </source>
</evidence>
<evidence type="ECO:0000256" key="6">
    <source>
        <dbReference type="RuleBase" id="RU364082"/>
    </source>
</evidence>
<dbReference type="EMBL" id="BAABHC010000014">
    <property type="protein sequence ID" value="GAA4433115.1"/>
    <property type="molecule type" value="Genomic_DNA"/>
</dbReference>
<dbReference type="SUPFAM" id="SSF51735">
    <property type="entry name" value="NAD(P)-binding Rossmann-fold domains"/>
    <property type="match status" value="1"/>
</dbReference>
<accession>A0ABP8LP16</accession>
<keyword evidence="6" id="KW-0521">NADP</keyword>
<feature type="domain" description="RmlD-like substrate binding" evidence="7">
    <location>
        <begin position="3"/>
        <end position="298"/>
    </location>
</feature>
<dbReference type="InterPro" id="IPR036291">
    <property type="entry name" value="NAD(P)-bd_dom_sf"/>
</dbReference>
<comment type="function">
    <text evidence="6">Catalyzes the reduction of dTDP-6-deoxy-L-lyxo-4-hexulose to yield dTDP-L-rhamnose.</text>
</comment>
<dbReference type="PANTHER" id="PTHR10491:SF4">
    <property type="entry name" value="METHIONINE ADENOSYLTRANSFERASE 2 SUBUNIT BETA"/>
    <property type="match status" value="1"/>
</dbReference>
<comment type="catalytic activity">
    <reaction evidence="5">
        <text>dTDP-beta-L-rhamnose + NADP(+) = dTDP-4-dehydro-beta-L-rhamnose + NADPH + H(+)</text>
        <dbReference type="Rhea" id="RHEA:21796"/>
        <dbReference type="ChEBI" id="CHEBI:15378"/>
        <dbReference type="ChEBI" id="CHEBI:57510"/>
        <dbReference type="ChEBI" id="CHEBI:57783"/>
        <dbReference type="ChEBI" id="CHEBI:58349"/>
        <dbReference type="ChEBI" id="CHEBI:62830"/>
        <dbReference type="EC" id="1.1.1.133"/>
    </reaction>
</comment>
<name>A0ABP8LP16_9BACT</name>
<dbReference type="RefSeq" id="WP_345159043.1">
    <property type="nucleotide sequence ID" value="NZ_BAABHC010000014.1"/>
</dbReference>
<evidence type="ECO:0000256" key="1">
    <source>
        <dbReference type="ARBA" id="ARBA00004781"/>
    </source>
</evidence>
<dbReference type="InterPro" id="IPR029903">
    <property type="entry name" value="RmlD-like-bd"/>
</dbReference>
<comment type="similarity">
    <text evidence="2 6">Belongs to the dTDP-4-dehydrorhamnose reductase family.</text>
</comment>
<gene>
    <name evidence="8" type="primary">rfbD_2</name>
    <name evidence="8" type="ORF">GCM10023188_22180</name>
</gene>
<comment type="pathway">
    <text evidence="1 6">Carbohydrate biosynthesis; dTDP-L-rhamnose biosynthesis.</text>
</comment>
<evidence type="ECO:0000313" key="9">
    <source>
        <dbReference type="Proteomes" id="UP001500552"/>
    </source>
</evidence>
<dbReference type="Proteomes" id="UP001500552">
    <property type="component" value="Unassembled WGS sequence"/>
</dbReference>
<evidence type="ECO:0000256" key="2">
    <source>
        <dbReference type="ARBA" id="ARBA00010944"/>
    </source>
</evidence>
<evidence type="ECO:0000256" key="3">
    <source>
        <dbReference type="ARBA" id="ARBA00012929"/>
    </source>
</evidence>
<comment type="caution">
    <text evidence="8">The sequence shown here is derived from an EMBL/GenBank/DDBJ whole genome shotgun (WGS) entry which is preliminary data.</text>
</comment>
<dbReference type="InterPro" id="IPR005913">
    <property type="entry name" value="dTDP_dehydrorham_reduct"/>
</dbReference>
<keyword evidence="6" id="KW-0560">Oxidoreductase</keyword>
<protein>
    <recommendedName>
        <fullName evidence="4 6">dTDP-4-dehydrorhamnose reductase</fullName>
        <ecNumber evidence="3 6">1.1.1.133</ecNumber>
    </recommendedName>
</protein>
<dbReference type="Pfam" id="PF04321">
    <property type="entry name" value="RmlD_sub_bind"/>
    <property type="match status" value="1"/>
</dbReference>
<evidence type="ECO:0000256" key="4">
    <source>
        <dbReference type="ARBA" id="ARBA00017099"/>
    </source>
</evidence>
<dbReference type="PANTHER" id="PTHR10491">
    <property type="entry name" value="DTDP-4-DEHYDRORHAMNOSE REDUCTASE"/>
    <property type="match status" value="1"/>
</dbReference>
<organism evidence="8 9">
    <name type="scientific">Pontibacter saemangeumensis</name>
    <dbReference type="NCBI Taxonomy" id="1084525"/>
    <lineage>
        <taxon>Bacteria</taxon>
        <taxon>Pseudomonadati</taxon>
        <taxon>Bacteroidota</taxon>
        <taxon>Cytophagia</taxon>
        <taxon>Cytophagales</taxon>
        <taxon>Hymenobacteraceae</taxon>
        <taxon>Pontibacter</taxon>
    </lineage>
</organism>
<proteinExistence type="inferred from homology"/>
<dbReference type="Gene3D" id="3.40.50.720">
    <property type="entry name" value="NAD(P)-binding Rossmann-like Domain"/>
    <property type="match status" value="1"/>
</dbReference>
<dbReference type="EC" id="1.1.1.133" evidence="3 6"/>
<keyword evidence="9" id="KW-1185">Reference proteome</keyword>
<evidence type="ECO:0000313" key="8">
    <source>
        <dbReference type="EMBL" id="GAA4433115.1"/>
    </source>
</evidence>
<dbReference type="CDD" id="cd05254">
    <property type="entry name" value="dTDP_HR_like_SDR_e"/>
    <property type="match status" value="1"/>
</dbReference>